<sequence length="52" mass="5990">MVAAVECRFEASFLPGQARLWDRRTLPGSGKGLLASRYFDKHLLDLRDQFIH</sequence>
<keyword evidence="2" id="KW-1185">Reference proteome</keyword>
<gene>
    <name evidence="1" type="ORF">FKW44_023024</name>
</gene>
<protein>
    <submittedName>
        <fullName evidence="1">Uncharacterized protein</fullName>
    </submittedName>
</protein>
<accession>A0A7T8JUF0</accession>
<organism evidence="1 2">
    <name type="scientific">Caligus rogercresseyi</name>
    <name type="common">Sea louse</name>
    <dbReference type="NCBI Taxonomy" id="217165"/>
    <lineage>
        <taxon>Eukaryota</taxon>
        <taxon>Metazoa</taxon>
        <taxon>Ecdysozoa</taxon>
        <taxon>Arthropoda</taxon>
        <taxon>Crustacea</taxon>
        <taxon>Multicrustacea</taxon>
        <taxon>Hexanauplia</taxon>
        <taxon>Copepoda</taxon>
        <taxon>Siphonostomatoida</taxon>
        <taxon>Caligidae</taxon>
        <taxon>Caligus</taxon>
    </lineage>
</organism>
<proteinExistence type="predicted"/>
<dbReference type="EMBL" id="CP045906">
    <property type="protein sequence ID" value="QQP34959.1"/>
    <property type="molecule type" value="Genomic_DNA"/>
</dbReference>
<reference evidence="2" key="1">
    <citation type="submission" date="2021-01" db="EMBL/GenBank/DDBJ databases">
        <title>Caligus Genome Assembly.</title>
        <authorList>
            <person name="Gallardo-Escarate C."/>
        </authorList>
    </citation>
    <scope>NUCLEOTIDE SEQUENCE [LARGE SCALE GENOMIC DNA]</scope>
</reference>
<evidence type="ECO:0000313" key="2">
    <source>
        <dbReference type="Proteomes" id="UP000595437"/>
    </source>
</evidence>
<dbReference type="AlphaFoldDB" id="A0A7T8JUF0"/>
<evidence type="ECO:0000313" key="1">
    <source>
        <dbReference type="EMBL" id="QQP34959.1"/>
    </source>
</evidence>
<name>A0A7T8JUF0_CALRO</name>
<dbReference type="Proteomes" id="UP000595437">
    <property type="component" value="Chromosome 17"/>
</dbReference>